<dbReference type="Gene3D" id="3.40.50.10540">
    <property type="entry name" value="Crotonobetainyl-coa:carnitine coa-transferase, domain 1"/>
    <property type="match status" value="1"/>
</dbReference>
<dbReference type="Pfam" id="PF02515">
    <property type="entry name" value="CoA_transf_3"/>
    <property type="match status" value="1"/>
</dbReference>
<name>A0ABX7JL87_9RHOB</name>
<dbReference type="Gene3D" id="3.30.1540.10">
    <property type="entry name" value="formyl-coa transferase, domain 3"/>
    <property type="match status" value="1"/>
</dbReference>
<dbReference type="GO" id="GO:0016740">
    <property type="term" value="F:transferase activity"/>
    <property type="evidence" value="ECO:0007669"/>
    <property type="project" value="UniProtKB-KW"/>
</dbReference>
<dbReference type="RefSeq" id="WP_205295976.1">
    <property type="nucleotide sequence ID" value="NZ_CP070371.1"/>
</dbReference>
<dbReference type="InterPro" id="IPR003673">
    <property type="entry name" value="CoA-Trfase_fam_III"/>
</dbReference>
<dbReference type="InterPro" id="IPR044855">
    <property type="entry name" value="CoA-Trfase_III_dom3_sf"/>
</dbReference>
<dbReference type="InterPro" id="IPR023606">
    <property type="entry name" value="CoA-Trfase_III_dom_1_sf"/>
</dbReference>
<accession>A0ABX7JL87</accession>
<organism evidence="3 4">
    <name type="scientific">Paracoccus methylovorus</name>
    <dbReference type="NCBI Taxonomy" id="2812658"/>
    <lineage>
        <taxon>Bacteria</taxon>
        <taxon>Pseudomonadati</taxon>
        <taxon>Pseudomonadota</taxon>
        <taxon>Alphaproteobacteria</taxon>
        <taxon>Rhodobacterales</taxon>
        <taxon>Paracoccaceae</taxon>
        <taxon>Paracoccus</taxon>
    </lineage>
</organism>
<evidence type="ECO:0000313" key="4">
    <source>
        <dbReference type="Proteomes" id="UP000663629"/>
    </source>
</evidence>
<proteinExistence type="predicted"/>
<dbReference type="Proteomes" id="UP000663629">
    <property type="component" value="Chromosome 2"/>
</dbReference>
<dbReference type="PANTHER" id="PTHR48207:SF3">
    <property type="entry name" value="SUCCINATE--HYDROXYMETHYLGLUTARATE COA-TRANSFERASE"/>
    <property type="match status" value="1"/>
</dbReference>
<protein>
    <submittedName>
        <fullName evidence="3">CoA transferase</fullName>
    </submittedName>
</protein>
<dbReference type="InterPro" id="IPR050483">
    <property type="entry name" value="CoA-transferase_III_domain"/>
</dbReference>
<feature type="region of interest" description="Disordered" evidence="2">
    <location>
        <begin position="39"/>
        <end position="58"/>
    </location>
</feature>
<keyword evidence="4" id="KW-1185">Reference proteome</keyword>
<keyword evidence="1 3" id="KW-0808">Transferase</keyword>
<gene>
    <name evidence="3" type="ORF">JWJ88_18895</name>
</gene>
<evidence type="ECO:0000256" key="1">
    <source>
        <dbReference type="ARBA" id="ARBA00022679"/>
    </source>
</evidence>
<dbReference type="EMBL" id="CP070371">
    <property type="protein sequence ID" value="QRZ15011.1"/>
    <property type="molecule type" value="Genomic_DNA"/>
</dbReference>
<dbReference type="PANTHER" id="PTHR48207">
    <property type="entry name" value="SUCCINATE--HYDROXYMETHYLGLUTARATE COA-TRANSFERASE"/>
    <property type="match status" value="1"/>
</dbReference>
<evidence type="ECO:0000313" key="3">
    <source>
        <dbReference type="EMBL" id="QRZ15011.1"/>
    </source>
</evidence>
<reference evidence="3 4" key="1">
    <citation type="submission" date="2021-02" db="EMBL/GenBank/DDBJ databases">
        <title>Paracoccus methylovroum sp.nov., a new methanol and methylamine utilizing methylotrophic denitrifer.</title>
        <authorList>
            <person name="Timsy T."/>
            <person name="Behrendt U."/>
            <person name="Ulrich A."/>
            <person name="Spanner T."/>
            <person name="Foesel B.U."/>
            <person name="Horn M.A."/>
            <person name="Kolb S."/>
        </authorList>
    </citation>
    <scope>NUCLEOTIDE SEQUENCE [LARGE SCALE GENOMIC DNA]</scope>
    <source>
        <strain evidence="3 4">H4-D09</strain>
    </source>
</reference>
<dbReference type="SUPFAM" id="SSF89796">
    <property type="entry name" value="CoA-transferase family III (CaiB/BaiF)"/>
    <property type="match status" value="1"/>
</dbReference>
<evidence type="ECO:0000256" key="2">
    <source>
        <dbReference type="SAM" id="MobiDB-lite"/>
    </source>
</evidence>
<sequence>MKALDDIFVLDLSRILAGPWATQILGDLGADVVKVERPGRGDDTRGWGPPFLTDPETGAPGDASYYLCANRNKRSIALDISTPEGQETIRALAAKADVLVENYKVGGLKKYGLDYESLSKVNPGLVYCSITGFGQEGPLAGKAGYDFMIQAMGGMMSINGECDGLPGAGPQKVGIAMADLSTGLYATIAILAALHQRQRSGKGQYIDMALLDTQVAMLSNHATSYFISGKVPTRLGNGHATIVPYQSFPTEDGYLVIAVGNDGQFARLAAELGHPEWGSDARYSTNAARVGHRQELIPMIEAETRKRKSAELQAALESCVVPCGQINTVDQVFEEPQVKLRGLRQTVAHPHAGELSIGASPLRLSDSPITYDRPPPLVGQHTEEVLAEKLGR</sequence>